<comment type="caution">
    <text evidence="10">The sequence shown here is derived from an EMBL/GenBank/DDBJ whole genome shotgun (WGS) entry which is preliminary data.</text>
</comment>
<comment type="similarity">
    <text evidence="2">Belongs to the YkuD family.</text>
</comment>
<dbReference type="AlphaFoldDB" id="A0A017HM19"/>
<dbReference type="HOGENOM" id="CLU_102842_0_1_5"/>
<reference evidence="10 11" key="1">
    <citation type="submission" date="2013-02" db="EMBL/GenBank/DDBJ databases">
        <authorList>
            <person name="Fiebig A."/>
            <person name="Goeker M."/>
            <person name="Klenk H.-P.P."/>
        </authorList>
    </citation>
    <scope>NUCLEOTIDE SEQUENCE [LARGE SCALE GENOMIC DNA]</scope>
    <source>
        <strain evidence="10 11">DSM 19309</strain>
    </source>
</reference>
<keyword evidence="3" id="KW-0808">Transferase</keyword>
<protein>
    <submittedName>
        <fullName evidence="10">ErfK/YbiS/YcfS/YnhG family protein</fullName>
    </submittedName>
</protein>
<dbReference type="PANTHER" id="PTHR36699:SF1">
    <property type="entry name" value="L,D-TRANSPEPTIDASE YAFK-RELATED"/>
    <property type="match status" value="1"/>
</dbReference>
<evidence type="ECO:0000256" key="4">
    <source>
        <dbReference type="ARBA" id="ARBA00022960"/>
    </source>
</evidence>
<feature type="active site" description="Proton donor/acceptor" evidence="7">
    <location>
        <position position="125"/>
    </location>
</feature>
<evidence type="ECO:0000256" key="7">
    <source>
        <dbReference type="PROSITE-ProRule" id="PRU01373"/>
    </source>
</evidence>
<feature type="chain" id="PRO_5001492793" evidence="8">
    <location>
        <begin position="21"/>
        <end position="166"/>
    </location>
</feature>
<dbReference type="PROSITE" id="PS51318">
    <property type="entry name" value="TAT"/>
    <property type="match status" value="1"/>
</dbReference>
<evidence type="ECO:0000313" key="11">
    <source>
        <dbReference type="Proteomes" id="UP000019666"/>
    </source>
</evidence>
<feature type="signal peptide" evidence="8">
    <location>
        <begin position="1"/>
        <end position="20"/>
    </location>
</feature>
<dbReference type="STRING" id="442562.Rumeso_03082"/>
<keyword evidence="6 7" id="KW-0961">Cell wall biogenesis/degradation</keyword>
<dbReference type="Pfam" id="PF03734">
    <property type="entry name" value="YkuD"/>
    <property type="match status" value="1"/>
</dbReference>
<accession>A0A017HM19</accession>
<feature type="active site" description="Nucleophile" evidence="7">
    <location>
        <position position="141"/>
    </location>
</feature>
<name>A0A017HM19_9RHOB</name>
<evidence type="ECO:0000256" key="3">
    <source>
        <dbReference type="ARBA" id="ARBA00022679"/>
    </source>
</evidence>
<dbReference type="PANTHER" id="PTHR36699">
    <property type="entry name" value="LD-TRANSPEPTIDASE"/>
    <property type="match status" value="1"/>
</dbReference>
<dbReference type="RefSeq" id="WP_037281334.1">
    <property type="nucleotide sequence ID" value="NZ_KK088583.1"/>
</dbReference>
<dbReference type="EMBL" id="AOSK01000084">
    <property type="protein sequence ID" value="EYD75370.1"/>
    <property type="molecule type" value="Genomic_DNA"/>
</dbReference>
<evidence type="ECO:0000313" key="10">
    <source>
        <dbReference type="EMBL" id="EYD75370.1"/>
    </source>
</evidence>
<proteinExistence type="inferred from homology"/>
<evidence type="ECO:0000256" key="6">
    <source>
        <dbReference type="ARBA" id="ARBA00023316"/>
    </source>
</evidence>
<feature type="domain" description="L,D-TPase catalytic" evidence="9">
    <location>
        <begin position="35"/>
        <end position="165"/>
    </location>
</feature>
<dbReference type="OrthoDB" id="9809748at2"/>
<dbReference type="SUPFAM" id="SSF141523">
    <property type="entry name" value="L,D-transpeptidase catalytic domain-like"/>
    <property type="match status" value="1"/>
</dbReference>
<dbReference type="GO" id="GO:0071555">
    <property type="term" value="P:cell wall organization"/>
    <property type="evidence" value="ECO:0007669"/>
    <property type="project" value="UniProtKB-UniRule"/>
</dbReference>
<dbReference type="PATRIC" id="fig|442562.3.peg.3032"/>
<keyword evidence="8" id="KW-0732">Signal</keyword>
<evidence type="ECO:0000256" key="1">
    <source>
        <dbReference type="ARBA" id="ARBA00004752"/>
    </source>
</evidence>
<dbReference type="InterPro" id="IPR038063">
    <property type="entry name" value="Transpep_catalytic_dom"/>
</dbReference>
<keyword evidence="5 7" id="KW-0573">Peptidoglycan synthesis</keyword>
<comment type="pathway">
    <text evidence="1 7">Cell wall biogenesis; peptidoglycan biosynthesis.</text>
</comment>
<keyword evidence="11" id="KW-1185">Reference proteome</keyword>
<gene>
    <name evidence="10" type="ORF">Rumeso_03082</name>
</gene>
<dbReference type="GO" id="GO:0008360">
    <property type="term" value="P:regulation of cell shape"/>
    <property type="evidence" value="ECO:0007669"/>
    <property type="project" value="UniProtKB-UniRule"/>
</dbReference>
<evidence type="ECO:0000259" key="9">
    <source>
        <dbReference type="PROSITE" id="PS52029"/>
    </source>
</evidence>
<evidence type="ECO:0000256" key="5">
    <source>
        <dbReference type="ARBA" id="ARBA00022984"/>
    </source>
</evidence>
<dbReference type="Proteomes" id="UP000019666">
    <property type="component" value="Unassembled WGS sequence"/>
</dbReference>
<dbReference type="GO" id="GO:0009252">
    <property type="term" value="P:peptidoglycan biosynthetic process"/>
    <property type="evidence" value="ECO:0007669"/>
    <property type="project" value="UniProtKB-UniPathway"/>
</dbReference>
<dbReference type="InterPro" id="IPR005490">
    <property type="entry name" value="LD_TPept_cat_dom"/>
</dbReference>
<dbReference type="GO" id="GO:0016740">
    <property type="term" value="F:transferase activity"/>
    <property type="evidence" value="ECO:0007669"/>
    <property type="project" value="UniProtKB-KW"/>
</dbReference>
<dbReference type="PROSITE" id="PS51257">
    <property type="entry name" value="PROKAR_LIPOPROTEIN"/>
    <property type="match status" value="1"/>
</dbReference>
<evidence type="ECO:0000256" key="2">
    <source>
        <dbReference type="ARBA" id="ARBA00005992"/>
    </source>
</evidence>
<sequence length="166" mass="17784">MISRRSLLGGAAALAAGSLAGCSTKFRTYDGPPVTGIVVQKAPRRMYLLSGGTTLRAFDIRLGGDPLGPKRWEGDGKTPEGAYAIDRRNPNSSYYLSLGISYPNPMDVAYAQSLGLRPGGDIFIHGTPREKRRAGDWTAGCIAVTNREMEDIYAMVGEGTPIFIDA</sequence>
<dbReference type="PROSITE" id="PS52029">
    <property type="entry name" value="LD_TPASE"/>
    <property type="match status" value="1"/>
</dbReference>
<dbReference type="InterPro" id="IPR006311">
    <property type="entry name" value="TAT_signal"/>
</dbReference>
<dbReference type="GO" id="GO:0004180">
    <property type="term" value="F:carboxypeptidase activity"/>
    <property type="evidence" value="ECO:0007669"/>
    <property type="project" value="UniProtKB-ARBA"/>
</dbReference>
<keyword evidence="4 7" id="KW-0133">Cell shape</keyword>
<dbReference type="Gene3D" id="2.40.440.10">
    <property type="entry name" value="L,D-transpeptidase catalytic domain-like"/>
    <property type="match status" value="1"/>
</dbReference>
<evidence type="ECO:0000256" key="8">
    <source>
        <dbReference type="SAM" id="SignalP"/>
    </source>
</evidence>
<organism evidence="10 11">
    <name type="scientific">Rubellimicrobium mesophilum DSM 19309</name>
    <dbReference type="NCBI Taxonomy" id="442562"/>
    <lineage>
        <taxon>Bacteria</taxon>
        <taxon>Pseudomonadati</taxon>
        <taxon>Pseudomonadota</taxon>
        <taxon>Alphaproteobacteria</taxon>
        <taxon>Rhodobacterales</taxon>
        <taxon>Roseobacteraceae</taxon>
        <taxon>Rubellimicrobium</taxon>
    </lineage>
</organism>
<dbReference type="CDD" id="cd16913">
    <property type="entry name" value="YkuD_like"/>
    <property type="match status" value="1"/>
</dbReference>
<dbReference type="UniPathway" id="UPA00219"/>